<organism evidence="2 3">
    <name type="scientific">Apilactobacillus apisilvae</name>
    <dbReference type="NCBI Taxonomy" id="2923364"/>
    <lineage>
        <taxon>Bacteria</taxon>
        <taxon>Bacillati</taxon>
        <taxon>Bacillota</taxon>
        <taxon>Bacilli</taxon>
        <taxon>Lactobacillales</taxon>
        <taxon>Lactobacillaceae</taxon>
        <taxon>Apilactobacillus</taxon>
    </lineage>
</organism>
<feature type="chain" id="PRO_5046721703" description="Surface layer protein A domain-containing protein" evidence="1">
    <location>
        <begin position="24"/>
        <end position="509"/>
    </location>
</feature>
<keyword evidence="3" id="KW-1185">Reference proteome</keyword>
<gene>
    <name evidence="2" type="ORF">MOO46_06520</name>
</gene>
<accession>A0ABY4PH12</accession>
<evidence type="ECO:0008006" key="4">
    <source>
        <dbReference type="Google" id="ProtNLM"/>
    </source>
</evidence>
<evidence type="ECO:0000256" key="1">
    <source>
        <dbReference type="SAM" id="SignalP"/>
    </source>
</evidence>
<sequence>MNFKKNVAAVLTGITLASIPAMSASANGMPKNNSNYWNQNRYIKVNKNVSANEKQVKNNTIQNKTIKKMNIKKGTVLVVSRIKNNHNQWILQGIKGSKNSIWVTNQKNTNWMSKYTPKKVNNNPKLVKISKNTAMIEKEVKNNTIQSKTIKSSTLKKGSIVYTRQLGENEWLVYGNNLPGNSKNGAWIVNNKNTNWMSKYTPKKIDNSPKLVKTTKQTNIVAKEVKNNTIQNKTVKKANLKKGSIVYSRQLGENEWLIYGNNLPASSKNTAWIINDTNAKWMSKYTPKPIDNRAKVVSLTTDISINEKAVKNNTIQNNQIKSDKLKAGSIVYTRQIGENEWLLYGHSLPATSQNGAWITNQKDTSWMKKAPVVKSNYSSVESGNISKDNYIGAYLPTSIVGNNKKVLIKAGQKVQVKKIDNNTESIRFNGQEFTLSVGNGGFATRNNAYPIQNGKSIQSTFAPNNVDAVVLAGYKPENGSQWYQSLGNGQFKYFTYSSQDNGWVYLGTH</sequence>
<reference evidence="2 3" key="1">
    <citation type="journal article" date="2022" name="Int. J. Syst. Evol. Microbiol.">
        <title>Apilactobacillus apisilvae sp. nov., Nicolia spurrieriana gen. nov. sp. nov., Bombilactobacillus folatiphilus sp. nov. and Bombilactobacillus thymidiniphilus sp. nov., four new lactic acid bacterial isolates from stingless bees Tetragonula carbonaria and Austroplebeia australis.</title>
        <authorList>
            <person name="Oliphant S.A."/>
            <person name="Watson-Haigh N.S."/>
            <person name="Sumby K.M."/>
            <person name="Gardner J."/>
            <person name="Groom S."/>
            <person name="Jiranek V."/>
        </authorList>
    </citation>
    <scope>NUCLEOTIDE SEQUENCE [LARGE SCALE GENOMIC DNA]</scope>
    <source>
        <strain evidence="2 3">SG5_A10</strain>
    </source>
</reference>
<proteinExistence type="predicted"/>
<name>A0ABY4PH12_9LACO</name>
<evidence type="ECO:0000313" key="3">
    <source>
        <dbReference type="Proteomes" id="UP000831859"/>
    </source>
</evidence>
<feature type="signal peptide" evidence="1">
    <location>
        <begin position="1"/>
        <end position="23"/>
    </location>
</feature>
<keyword evidence="1" id="KW-0732">Signal</keyword>
<dbReference type="EMBL" id="CP093362">
    <property type="protein sequence ID" value="UQS84892.1"/>
    <property type="molecule type" value="Genomic_DNA"/>
</dbReference>
<dbReference type="RefSeq" id="WP_249510872.1">
    <property type="nucleotide sequence ID" value="NZ_CP093362.1"/>
</dbReference>
<evidence type="ECO:0000313" key="2">
    <source>
        <dbReference type="EMBL" id="UQS84892.1"/>
    </source>
</evidence>
<dbReference type="Proteomes" id="UP000831859">
    <property type="component" value="Chromosome"/>
</dbReference>
<protein>
    <recommendedName>
        <fullName evidence="4">Surface layer protein A domain-containing protein</fullName>
    </recommendedName>
</protein>